<organism evidence="1 2">
    <name type="scientific">Dichomitus squalens</name>
    <dbReference type="NCBI Taxonomy" id="114155"/>
    <lineage>
        <taxon>Eukaryota</taxon>
        <taxon>Fungi</taxon>
        <taxon>Dikarya</taxon>
        <taxon>Basidiomycota</taxon>
        <taxon>Agaricomycotina</taxon>
        <taxon>Agaricomycetes</taxon>
        <taxon>Polyporales</taxon>
        <taxon>Polyporaceae</taxon>
        <taxon>Dichomitus</taxon>
    </lineage>
</organism>
<proteinExistence type="predicted"/>
<dbReference type="Proteomes" id="UP000292082">
    <property type="component" value="Unassembled WGS sequence"/>
</dbReference>
<protein>
    <submittedName>
        <fullName evidence="1">Uncharacterized protein</fullName>
    </submittedName>
</protein>
<accession>A0A4Q9PZW2</accession>
<evidence type="ECO:0000313" key="1">
    <source>
        <dbReference type="EMBL" id="TBU60170.1"/>
    </source>
</evidence>
<sequence>MSGTGEPAIPECRAVGSALGAWAATLCSTFTSSTASQETARGLRPARRLISVTEALLASCLSTPTDFRGLPAPRLRPPRLCCGMPSTSCEIATRRCRESAPDGARSLSQYVLGGYHLQNFGPLRMPRFAVSQWYWRNLKFHPGHLRLLVLSDSSAAIFVRYMDARSA</sequence>
<dbReference type="EMBL" id="ML145107">
    <property type="protein sequence ID" value="TBU60170.1"/>
    <property type="molecule type" value="Genomic_DNA"/>
</dbReference>
<keyword evidence="2" id="KW-1185">Reference proteome</keyword>
<evidence type="ECO:0000313" key="2">
    <source>
        <dbReference type="Proteomes" id="UP000292082"/>
    </source>
</evidence>
<gene>
    <name evidence="1" type="ORF">BD310DRAFT_350415</name>
</gene>
<name>A0A4Q9PZW2_9APHY</name>
<dbReference type="AlphaFoldDB" id="A0A4Q9PZW2"/>
<reference evidence="1 2" key="1">
    <citation type="submission" date="2019-01" db="EMBL/GenBank/DDBJ databases">
        <title>Draft genome sequences of three monokaryotic isolates of the white-rot basidiomycete fungus Dichomitus squalens.</title>
        <authorList>
            <consortium name="DOE Joint Genome Institute"/>
            <person name="Lopez S.C."/>
            <person name="Andreopoulos B."/>
            <person name="Pangilinan J."/>
            <person name="Lipzen A."/>
            <person name="Riley R."/>
            <person name="Ahrendt S."/>
            <person name="Ng V."/>
            <person name="Barry K."/>
            <person name="Daum C."/>
            <person name="Grigoriev I.V."/>
            <person name="Hilden K.S."/>
            <person name="Makela M.R."/>
            <person name="de Vries R.P."/>
        </authorList>
    </citation>
    <scope>NUCLEOTIDE SEQUENCE [LARGE SCALE GENOMIC DNA]</scope>
    <source>
        <strain evidence="1 2">CBS 464.89</strain>
    </source>
</reference>